<organism evidence="1 2">
    <name type="scientific">Zobellia galactanivorans (strain DSM 12802 / CCUG 47099 / CIP 106680 / NCIMB 13871 / Dsij)</name>
    <dbReference type="NCBI Taxonomy" id="63186"/>
    <lineage>
        <taxon>Bacteria</taxon>
        <taxon>Pseudomonadati</taxon>
        <taxon>Bacteroidota</taxon>
        <taxon>Flavobacteriia</taxon>
        <taxon>Flavobacteriales</taxon>
        <taxon>Flavobacteriaceae</taxon>
        <taxon>Zobellia</taxon>
    </lineage>
</organism>
<dbReference type="EMBL" id="FP476056">
    <property type="protein sequence ID" value="CAZ94581.1"/>
    <property type="molecule type" value="Genomic_DNA"/>
</dbReference>
<name>G0L9H4_ZOBGA</name>
<accession>G0L9H4</accession>
<reference evidence="2" key="1">
    <citation type="submission" date="2009-07" db="EMBL/GenBank/DDBJ databases">
        <title>Complete genome sequence of Zobellia galactanivorans Dsij.</title>
        <authorList>
            <consortium name="Genoscope - CEA"/>
        </authorList>
    </citation>
    <scope>NUCLEOTIDE SEQUENCE [LARGE SCALE GENOMIC DNA]</scope>
    <source>
        <strain evidence="2">DSM 12802 / CCUG 47099 / CIP 106680 / NCIMB 13871 / Dsij</strain>
    </source>
</reference>
<gene>
    <name evidence="1" type="ordered locus">zobellia_510</name>
</gene>
<dbReference type="KEGG" id="zga:ZOBELLIA_510"/>
<proteinExistence type="predicted"/>
<keyword evidence="2" id="KW-1185">Reference proteome</keyword>
<evidence type="ECO:0000313" key="2">
    <source>
        <dbReference type="Proteomes" id="UP000008898"/>
    </source>
</evidence>
<protein>
    <submittedName>
        <fullName evidence="1">Uncharacterized protein</fullName>
    </submittedName>
</protein>
<dbReference type="HOGENOM" id="CLU_3406226_0_0_10"/>
<reference evidence="1 2" key="2">
    <citation type="journal article" date="2012" name="Environ. Microbiol.">
        <title>Characterization of the first alginolytic operons in a marine bacterium: from their emergence in marine Flavobacteriia to their independent transfers to marine Proteobacteria and human gut Bacteroides.</title>
        <authorList>
            <person name="Thomas F."/>
            <person name="Barbeyron T."/>
            <person name="Tonon T."/>
            <person name="Genicot S."/>
            <person name="Czjzek M."/>
            <person name="Michel G."/>
        </authorList>
    </citation>
    <scope>NUCLEOTIDE SEQUENCE [LARGE SCALE GENOMIC DNA]</scope>
    <source>
        <strain evidence="2">DSM 12802 / CCUG 47099 / CIP 106680 / NCIMB 13871 / Dsij</strain>
    </source>
</reference>
<dbReference type="Proteomes" id="UP000008898">
    <property type="component" value="Chromosome"/>
</dbReference>
<evidence type="ECO:0000313" key="1">
    <source>
        <dbReference type="EMBL" id="CAZ94581.1"/>
    </source>
</evidence>
<sequence length="30" mass="3367">MAKQSLAPFLSLHNGQFLCQTEKTTAKLFL</sequence>
<dbReference type="STRING" id="63186.ZOBELLIA_510"/>
<dbReference type="AlphaFoldDB" id="G0L9H4"/>